<evidence type="ECO:0000313" key="2">
    <source>
        <dbReference type="EMBL" id="CAJ2509613.1"/>
    </source>
</evidence>
<sequence length="338" mass="38484">MPGKLTQKVLGHLGVSHDHSGSGSVSGWNVASHHDVCSSSKSESDIKDGKGRRSTKRTTGCNERGEIYYAEQDHQGNVINKFSCHWQTYNTNTQKWDSSYCICAEQDPDQSDRYQQKHHEKLSRTKAGIASGSTKWNSGLKATHLRTTTCFNHYDTHYVVHDRWNTLLAPAVSIEALLDLASQGKIQQLKTLLDSLSTRYSRSCDVRYIQQLLRSVREKRQRELQEAADEDGGVSLLPKTPENKKKIPRIRTAEEFHEINRRLAADIASEIHHPITEQDVIYNTPRFERERKITDRDKMFSNPAKHLAVERAILKVKDEVFRQEVFQAIDNKASGSGE</sequence>
<dbReference type="AlphaFoldDB" id="A0AAI8VS45"/>
<feature type="region of interest" description="Disordered" evidence="1">
    <location>
        <begin position="224"/>
        <end position="246"/>
    </location>
</feature>
<gene>
    <name evidence="2" type="ORF">KHLLAP_LOCUS10081</name>
</gene>
<name>A0AAI8VS45_9PEZI</name>
<dbReference type="EMBL" id="CAUWAG010000012">
    <property type="protein sequence ID" value="CAJ2509613.1"/>
    <property type="molecule type" value="Genomic_DNA"/>
</dbReference>
<keyword evidence="3" id="KW-1185">Reference proteome</keyword>
<evidence type="ECO:0000256" key="1">
    <source>
        <dbReference type="SAM" id="MobiDB-lite"/>
    </source>
</evidence>
<evidence type="ECO:0000313" key="3">
    <source>
        <dbReference type="Proteomes" id="UP001295740"/>
    </source>
</evidence>
<protein>
    <submittedName>
        <fullName evidence="2">Uu.00g146390.m01.CDS01</fullName>
    </submittedName>
</protein>
<feature type="region of interest" description="Disordered" evidence="1">
    <location>
        <begin position="38"/>
        <end position="58"/>
    </location>
</feature>
<reference evidence="2" key="1">
    <citation type="submission" date="2023-10" db="EMBL/GenBank/DDBJ databases">
        <authorList>
            <person name="Hackl T."/>
        </authorList>
    </citation>
    <scope>NUCLEOTIDE SEQUENCE</scope>
</reference>
<accession>A0AAI8VS45</accession>
<proteinExistence type="predicted"/>
<organism evidence="2 3">
    <name type="scientific">Anthostomella pinea</name>
    <dbReference type="NCBI Taxonomy" id="933095"/>
    <lineage>
        <taxon>Eukaryota</taxon>
        <taxon>Fungi</taxon>
        <taxon>Dikarya</taxon>
        <taxon>Ascomycota</taxon>
        <taxon>Pezizomycotina</taxon>
        <taxon>Sordariomycetes</taxon>
        <taxon>Xylariomycetidae</taxon>
        <taxon>Xylariales</taxon>
        <taxon>Xylariaceae</taxon>
        <taxon>Anthostomella</taxon>
    </lineage>
</organism>
<feature type="compositionally biased region" description="Basic and acidic residues" evidence="1">
    <location>
        <begin position="38"/>
        <end position="51"/>
    </location>
</feature>
<dbReference type="Proteomes" id="UP001295740">
    <property type="component" value="Unassembled WGS sequence"/>
</dbReference>
<comment type="caution">
    <text evidence="2">The sequence shown here is derived from an EMBL/GenBank/DDBJ whole genome shotgun (WGS) entry which is preliminary data.</text>
</comment>